<evidence type="ECO:0000313" key="1">
    <source>
        <dbReference type="EMBL" id="CAK5012951.1"/>
    </source>
</evidence>
<protein>
    <submittedName>
        <fullName evidence="1">Uncharacterized protein</fullName>
    </submittedName>
</protein>
<proteinExistence type="predicted"/>
<accession>A0ACB0XQJ9</accession>
<organism evidence="1 2">
    <name type="scientific">Meloidogyne enterolobii</name>
    <name type="common">Root-knot nematode worm</name>
    <name type="synonym">Meloidogyne mayaguensis</name>
    <dbReference type="NCBI Taxonomy" id="390850"/>
    <lineage>
        <taxon>Eukaryota</taxon>
        <taxon>Metazoa</taxon>
        <taxon>Ecdysozoa</taxon>
        <taxon>Nematoda</taxon>
        <taxon>Chromadorea</taxon>
        <taxon>Rhabditida</taxon>
        <taxon>Tylenchina</taxon>
        <taxon>Tylenchomorpha</taxon>
        <taxon>Tylenchoidea</taxon>
        <taxon>Meloidogynidae</taxon>
        <taxon>Meloidogyninae</taxon>
        <taxon>Meloidogyne</taxon>
    </lineage>
</organism>
<evidence type="ECO:0000313" key="2">
    <source>
        <dbReference type="Proteomes" id="UP001497535"/>
    </source>
</evidence>
<dbReference type="Proteomes" id="UP001497535">
    <property type="component" value="Unassembled WGS sequence"/>
</dbReference>
<sequence length="116" mass="13033">MLLIFLSNIFNHFLFKQLIKSTPSYPSHSPHKITRHSALILTFLLLIQQISSTKANLCHSCLAQCKLIEGGKIDPNKCDCGGNNNDNETCIAENCFVKIELFLEEMIGIVQVNIEI</sequence>
<reference evidence="1" key="1">
    <citation type="submission" date="2023-11" db="EMBL/GenBank/DDBJ databases">
        <authorList>
            <person name="Poullet M."/>
        </authorList>
    </citation>
    <scope>NUCLEOTIDE SEQUENCE</scope>
    <source>
        <strain evidence="1">E1834</strain>
    </source>
</reference>
<gene>
    <name evidence="1" type="ORF">MENTE1834_LOCUS2275</name>
</gene>
<name>A0ACB0XQJ9_MELEN</name>
<dbReference type="EMBL" id="CAVMJV010000002">
    <property type="protein sequence ID" value="CAK5012951.1"/>
    <property type="molecule type" value="Genomic_DNA"/>
</dbReference>
<comment type="caution">
    <text evidence="1">The sequence shown here is derived from an EMBL/GenBank/DDBJ whole genome shotgun (WGS) entry which is preliminary data.</text>
</comment>
<keyword evidence="2" id="KW-1185">Reference proteome</keyword>